<evidence type="ECO:0000313" key="2">
    <source>
        <dbReference type="EMBL" id="GAA3917103.1"/>
    </source>
</evidence>
<name>A0ABP7M7Q8_9GAMM</name>
<evidence type="ECO:0000313" key="3">
    <source>
        <dbReference type="Proteomes" id="UP001501727"/>
    </source>
</evidence>
<reference evidence="3" key="1">
    <citation type="journal article" date="2019" name="Int. J. Syst. Evol. Microbiol.">
        <title>The Global Catalogue of Microorganisms (GCM) 10K type strain sequencing project: providing services to taxonomists for standard genome sequencing and annotation.</title>
        <authorList>
            <consortium name="The Broad Institute Genomics Platform"/>
            <consortium name="The Broad Institute Genome Sequencing Center for Infectious Disease"/>
            <person name="Wu L."/>
            <person name="Ma J."/>
        </authorList>
    </citation>
    <scope>NUCLEOTIDE SEQUENCE [LARGE SCALE GENOMIC DNA]</scope>
    <source>
        <strain evidence="3">JCM 16916</strain>
    </source>
</reference>
<evidence type="ECO:0000256" key="1">
    <source>
        <dbReference type="SAM" id="Phobius"/>
    </source>
</evidence>
<keyword evidence="3" id="KW-1185">Reference proteome</keyword>
<feature type="transmembrane region" description="Helical" evidence="1">
    <location>
        <begin position="40"/>
        <end position="61"/>
    </location>
</feature>
<keyword evidence="1" id="KW-0472">Membrane</keyword>
<feature type="transmembrane region" description="Helical" evidence="1">
    <location>
        <begin position="97"/>
        <end position="116"/>
    </location>
</feature>
<gene>
    <name evidence="2" type="ORF">GCM10022229_08040</name>
</gene>
<keyword evidence="1" id="KW-0812">Transmembrane</keyword>
<dbReference type="Proteomes" id="UP001501727">
    <property type="component" value="Unassembled WGS sequence"/>
</dbReference>
<feature type="transmembrane region" description="Helical" evidence="1">
    <location>
        <begin position="136"/>
        <end position="164"/>
    </location>
</feature>
<dbReference type="EMBL" id="BAAAZU010000003">
    <property type="protein sequence ID" value="GAA3917103.1"/>
    <property type="molecule type" value="Genomic_DNA"/>
</dbReference>
<feature type="transmembrane region" description="Helical" evidence="1">
    <location>
        <begin position="67"/>
        <end position="85"/>
    </location>
</feature>
<evidence type="ECO:0008006" key="4">
    <source>
        <dbReference type="Google" id="ProtNLM"/>
    </source>
</evidence>
<keyword evidence="1" id="KW-1133">Transmembrane helix</keyword>
<protein>
    <recommendedName>
        <fullName evidence="4">DUF4175 domain-containing protein</fullName>
    </recommendedName>
</protein>
<organism evidence="2 3">
    <name type="scientific">Luteimonas lutimaris</name>
    <dbReference type="NCBI Taxonomy" id="698645"/>
    <lineage>
        <taxon>Bacteria</taxon>
        <taxon>Pseudomonadati</taxon>
        <taxon>Pseudomonadota</taxon>
        <taxon>Gammaproteobacteria</taxon>
        <taxon>Lysobacterales</taxon>
        <taxon>Lysobacteraceae</taxon>
        <taxon>Luteimonas</taxon>
    </lineage>
</organism>
<accession>A0ABP7M7Q8</accession>
<comment type="caution">
    <text evidence="2">The sequence shown here is derived from an EMBL/GenBank/DDBJ whole genome shotgun (WGS) entry which is preliminary data.</text>
</comment>
<proteinExistence type="predicted"/>
<sequence>MVAVRRHARTPLYRRAGGILSGFRPDGRTMPASSPQRMPLLAPFLLLLGSAGMAAAWILAARMGSGQLSWIAVLAALDAALMLRLGGMRGGWARAGLAVLGTALAIALANWGIVAMQMGAPMGLLPWESMTRLGPGFIWTLTMLVNGHADFAWWGAALVVAATVSR</sequence>